<keyword evidence="2" id="KW-1185">Reference proteome</keyword>
<proteinExistence type="predicted"/>
<dbReference type="Proteomes" id="UP001515480">
    <property type="component" value="Unassembled WGS sequence"/>
</dbReference>
<protein>
    <submittedName>
        <fullName evidence="1">Uncharacterized protein</fullName>
    </submittedName>
</protein>
<organism evidence="1 2">
    <name type="scientific">Prymnesium parvum</name>
    <name type="common">Toxic golden alga</name>
    <dbReference type="NCBI Taxonomy" id="97485"/>
    <lineage>
        <taxon>Eukaryota</taxon>
        <taxon>Haptista</taxon>
        <taxon>Haptophyta</taxon>
        <taxon>Prymnesiophyceae</taxon>
        <taxon>Prymnesiales</taxon>
        <taxon>Prymnesiaceae</taxon>
        <taxon>Prymnesium</taxon>
    </lineage>
</organism>
<reference evidence="1 2" key="1">
    <citation type="journal article" date="2024" name="Science">
        <title>Giant polyketide synthase enzymes in the biosynthesis of giant marine polyether toxins.</title>
        <authorList>
            <person name="Fallon T.R."/>
            <person name="Shende V.V."/>
            <person name="Wierzbicki I.H."/>
            <person name="Pendleton A.L."/>
            <person name="Watervoot N.F."/>
            <person name="Auber R.P."/>
            <person name="Gonzalez D.J."/>
            <person name="Wisecaver J.H."/>
            <person name="Moore B.S."/>
        </authorList>
    </citation>
    <scope>NUCLEOTIDE SEQUENCE [LARGE SCALE GENOMIC DNA]</scope>
    <source>
        <strain evidence="1 2">12B1</strain>
    </source>
</reference>
<dbReference type="EMBL" id="JBGBPQ010000003">
    <property type="protein sequence ID" value="KAL1526921.1"/>
    <property type="molecule type" value="Genomic_DNA"/>
</dbReference>
<dbReference type="AlphaFoldDB" id="A0AB34K204"/>
<evidence type="ECO:0000313" key="2">
    <source>
        <dbReference type="Proteomes" id="UP001515480"/>
    </source>
</evidence>
<gene>
    <name evidence="1" type="ORF">AB1Y20_015612</name>
</gene>
<accession>A0AB34K204</accession>
<sequence>MPPPLSAAAPCCWAPRPPRLCCVWGEAWPRGVAPFPARDAALAVVQQEAAHHSAPRRVALRAWVGA</sequence>
<comment type="caution">
    <text evidence="1">The sequence shown here is derived from an EMBL/GenBank/DDBJ whole genome shotgun (WGS) entry which is preliminary data.</text>
</comment>
<evidence type="ECO:0000313" key="1">
    <source>
        <dbReference type="EMBL" id="KAL1526921.1"/>
    </source>
</evidence>
<name>A0AB34K204_PRYPA</name>